<dbReference type="GO" id="GO:0016740">
    <property type="term" value="F:transferase activity"/>
    <property type="evidence" value="ECO:0007669"/>
    <property type="project" value="UniProtKB-ARBA"/>
</dbReference>
<evidence type="ECO:0000256" key="7">
    <source>
        <dbReference type="ARBA" id="ARBA00022917"/>
    </source>
</evidence>
<dbReference type="Pfam" id="PF03129">
    <property type="entry name" value="HGTP_anticodon"/>
    <property type="match status" value="1"/>
</dbReference>
<gene>
    <name evidence="12" type="primary">proS</name>
    <name evidence="14" type="ORF">PUW23_05915</name>
</gene>
<evidence type="ECO:0000256" key="6">
    <source>
        <dbReference type="ARBA" id="ARBA00022840"/>
    </source>
</evidence>
<dbReference type="RefSeq" id="WP_205053921.1">
    <property type="nucleotide sequence ID" value="NZ_CP118101.1"/>
</dbReference>
<dbReference type="EMBL" id="CP118101">
    <property type="protein sequence ID" value="WDH83763.1"/>
    <property type="molecule type" value="Genomic_DNA"/>
</dbReference>
<dbReference type="SUPFAM" id="SSF52954">
    <property type="entry name" value="Class II aaRS ABD-related"/>
    <property type="match status" value="1"/>
</dbReference>
<keyword evidence="7 12" id="KW-0648">Protein biosynthesis</keyword>
<dbReference type="NCBIfam" id="TIGR00409">
    <property type="entry name" value="proS_fam_II"/>
    <property type="match status" value="1"/>
</dbReference>
<dbReference type="GO" id="GO:0005829">
    <property type="term" value="C:cytosol"/>
    <property type="evidence" value="ECO:0007669"/>
    <property type="project" value="TreeGrafter"/>
</dbReference>
<evidence type="ECO:0000256" key="4">
    <source>
        <dbReference type="ARBA" id="ARBA00022598"/>
    </source>
</evidence>
<evidence type="ECO:0000259" key="13">
    <source>
        <dbReference type="PROSITE" id="PS50862"/>
    </source>
</evidence>
<comment type="subcellular location">
    <subcellularLocation>
        <location evidence="1 12">Cytoplasm</location>
    </subcellularLocation>
</comment>
<evidence type="ECO:0000256" key="9">
    <source>
        <dbReference type="ARBA" id="ARBA00047671"/>
    </source>
</evidence>
<dbReference type="SUPFAM" id="SSF55826">
    <property type="entry name" value="YbaK/ProRS associated domain"/>
    <property type="match status" value="1"/>
</dbReference>
<evidence type="ECO:0000256" key="11">
    <source>
        <dbReference type="ARBA" id="ARBA00060755"/>
    </source>
</evidence>
<dbReference type="HAMAP" id="MF_01569">
    <property type="entry name" value="Pro_tRNA_synth_type1"/>
    <property type="match status" value="1"/>
</dbReference>
<comment type="catalytic activity">
    <reaction evidence="9 12">
        <text>tRNA(Pro) + L-proline + ATP = L-prolyl-tRNA(Pro) + AMP + diphosphate</text>
        <dbReference type="Rhea" id="RHEA:14305"/>
        <dbReference type="Rhea" id="RHEA-COMP:9700"/>
        <dbReference type="Rhea" id="RHEA-COMP:9702"/>
        <dbReference type="ChEBI" id="CHEBI:30616"/>
        <dbReference type="ChEBI" id="CHEBI:33019"/>
        <dbReference type="ChEBI" id="CHEBI:60039"/>
        <dbReference type="ChEBI" id="CHEBI:78442"/>
        <dbReference type="ChEBI" id="CHEBI:78532"/>
        <dbReference type="ChEBI" id="CHEBI:456215"/>
        <dbReference type="EC" id="6.1.1.15"/>
    </reaction>
</comment>
<dbReference type="InterPro" id="IPR036621">
    <property type="entry name" value="Anticodon-bd_dom_sf"/>
</dbReference>
<evidence type="ECO:0000256" key="5">
    <source>
        <dbReference type="ARBA" id="ARBA00022741"/>
    </source>
</evidence>
<dbReference type="PANTHER" id="PTHR42753">
    <property type="entry name" value="MITOCHONDRIAL RIBOSOME PROTEIN L39/PROLYL-TRNA LIGASE FAMILY MEMBER"/>
    <property type="match status" value="1"/>
</dbReference>
<keyword evidence="3 12" id="KW-0963">Cytoplasm</keyword>
<keyword evidence="4 12" id="KW-0436">Ligase</keyword>
<dbReference type="Pfam" id="PF04073">
    <property type="entry name" value="tRNA_edit"/>
    <property type="match status" value="1"/>
</dbReference>
<comment type="similarity">
    <text evidence="11 12">Belongs to the class-II aminoacyl-tRNA synthetase family. ProS type 1 subfamily.</text>
</comment>
<name>A0AAX3N1M2_9BACL</name>
<organism evidence="14 15">
    <name type="scientific">Paenibacillus urinalis</name>
    <dbReference type="NCBI Taxonomy" id="521520"/>
    <lineage>
        <taxon>Bacteria</taxon>
        <taxon>Bacillati</taxon>
        <taxon>Bacillota</taxon>
        <taxon>Bacilli</taxon>
        <taxon>Bacillales</taxon>
        <taxon>Paenibacillaceae</taxon>
        <taxon>Paenibacillus</taxon>
    </lineage>
</organism>
<dbReference type="SUPFAM" id="SSF55681">
    <property type="entry name" value="Class II aaRS and biotin synthetases"/>
    <property type="match status" value="1"/>
</dbReference>
<dbReference type="NCBIfam" id="NF006625">
    <property type="entry name" value="PRK09194.1"/>
    <property type="match status" value="1"/>
</dbReference>
<dbReference type="InterPro" id="IPR033730">
    <property type="entry name" value="ProRS_core_prok"/>
</dbReference>
<keyword evidence="5 12" id="KW-0547">Nucleotide-binding</keyword>
<sequence length="582" mass="64578">MKQSQLLAPTLREAPAEAEISSHKLLLRSGMIRQTASGVYSFLPLGRRVLLKIERIIREEMDRIGAQETLLPSLQPLELWDESGRSDDYGPELMRLQDRHERPFALGPTHEEVITSLVRDNVQSYRQLPVTLYQISTKYRDERRPRFGVLRGREFIMKDAYSFSSTYEDLDTTYTAMSEAYSRIFTRLGLRFKQVEADAGTIGGSGETHEYMALADIGEDTIVFCTHCDYAANLEKAGYGIALNLDNSKALDAAQEQHRATAKVKVHTPGMKSISELTHFLKMAAQDVIKTLLYVADGRPIAVLIRGDHEVNEIKLQKVLGAHTLELMPEEMSRELNLPVGYLGPYDLSMTVIADHAVTKMTTSVTGAGEQDYHYVQSVPGLDFTWDEVHDVRNAASGDTCPSCGTALSFERGIEVGHIFKLGTKYSDAMGASVLDQQGQPQVPIMGCYGIGVSRLVGAVAEQYAEDGMMHWPASIAPYHVHIIPVSSKDSVQMELANEMEKALSQLGLEILVDDRHERPGVKFKDADLFGIPLRIIVGREAADGRVECKLYTEAKLEGSLASSCSLAEIIDLAKLHLIPYL</sequence>
<dbReference type="GO" id="GO:0002161">
    <property type="term" value="F:aminoacyl-tRNA deacylase activity"/>
    <property type="evidence" value="ECO:0007669"/>
    <property type="project" value="InterPro"/>
</dbReference>
<evidence type="ECO:0000256" key="10">
    <source>
        <dbReference type="ARBA" id="ARBA00053664"/>
    </source>
</evidence>
<dbReference type="InterPro" id="IPR023717">
    <property type="entry name" value="Pro-tRNA-Synthase_IIa_type1"/>
</dbReference>
<comment type="subunit">
    <text evidence="2 12">Homodimer.</text>
</comment>
<evidence type="ECO:0000256" key="8">
    <source>
        <dbReference type="ARBA" id="ARBA00023146"/>
    </source>
</evidence>
<dbReference type="Proteomes" id="UP001220962">
    <property type="component" value="Chromosome"/>
</dbReference>
<dbReference type="AlphaFoldDB" id="A0AAX3N1M2"/>
<dbReference type="InterPro" id="IPR007214">
    <property type="entry name" value="YbaK/aa-tRNA-synth-assoc-dom"/>
</dbReference>
<dbReference type="InterPro" id="IPR036754">
    <property type="entry name" value="YbaK/aa-tRNA-synt-asso_dom_sf"/>
</dbReference>
<evidence type="ECO:0000313" key="15">
    <source>
        <dbReference type="Proteomes" id="UP001220962"/>
    </source>
</evidence>
<accession>A0AAX3N1M2</accession>
<dbReference type="InterPro" id="IPR002314">
    <property type="entry name" value="aa-tRNA-synt_IIb"/>
</dbReference>
<dbReference type="PRINTS" id="PR01046">
    <property type="entry name" value="TRNASYNTHPRO"/>
</dbReference>
<dbReference type="InterPro" id="IPR006195">
    <property type="entry name" value="aa-tRNA-synth_II"/>
</dbReference>
<dbReference type="GO" id="GO:0140096">
    <property type="term" value="F:catalytic activity, acting on a protein"/>
    <property type="evidence" value="ECO:0007669"/>
    <property type="project" value="UniProtKB-ARBA"/>
</dbReference>
<evidence type="ECO:0000256" key="12">
    <source>
        <dbReference type="HAMAP-Rule" id="MF_01569"/>
    </source>
</evidence>
<reference evidence="14" key="1">
    <citation type="submission" date="2023-02" db="EMBL/GenBank/DDBJ databases">
        <title>Pathogen: clinical or host-associated sample.</title>
        <authorList>
            <person name="Hergert J."/>
            <person name="Casey R."/>
            <person name="Wagner J."/>
            <person name="Young E.L."/>
            <person name="Oakeson K.F."/>
        </authorList>
    </citation>
    <scope>NUCLEOTIDE SEQUENCE</scope>
    <source>
        <strain evidence="14">2022CK-00830</strain>
    </source>
</reference>
<keyword evidence="6 12" id="KW-0067">ATP-binding</keyword>
<dbReference type="CDD" id="cd00779">
    <property type="entry name" value="ProRS_core_prok"/>
    <property type="match status" value="1"/>
</dbReference>
<evidence type="ECO:0000256" key="3">
    <source>
        <dbReference type="ARBA" id="ARBA00022490"/>
    </source>
</evidence>
<dbReference type="FunFam" id="3.30.930.10:FF:000066">
    <property type="entry name" value="Proline--tRNA ligase"/>
    <property type="match status" value="1"/>
</dbReference>
<evidence type="ECO:0000256" key="2">
    <source>
        <dbReference type="ARBA" id="ARBA00011738"/>
    </source>
</evidence>
<dbReference type="InterPro" id="IPR050062">
    <property type="entry name" value="Pro-tRNA_synthetase"/>
</dbReference>
<keyword evidence="8 12" id="KW-0030">Aminoacyl-tRNA synthetase</keyword>
<dbReference type="GO" id="GO:0005524">
    <property type="term" value="F:ATP binding"/>
    <property type="evidence" value="ECO:0007669"/>
    <property type="project" value="UniProtKB-UniRule"/>
</dbReference>
<evidence type="ECO:0000256" key="1">
    <source>
        <dbReference type="ARBA" id="ARBA00004496"/>
    </source>
</evidence>
<protein>
    <recommendedName>
        <fullName evidence="12">Proline--tRNA ligase</fullName>
        <ecNumber evidence="12">6.1.1.15</ecNumber>
    </recommendedName>
    <alternativeName>
        <fullName evidence="12">Prolyl-tRNA synthetase</fullName>
        <shortName evidence="12">ProRS</shortName>
    </alternativeName>
</protein>
<dbReference type="GO" id="GO:0006433">
    <property type="term" value="P:prolyl-tRNA aminoacylation"/>
    <property type="evidence" value="ECO:0007669"/>
    <property type="project" value="UniProtKB-UniRule"/>
</dbReference>
<dbReference type="Gene3D" id="3.30.930.10">
    <property type="entry name" value="Bira Bifunctional Protein, Domain 2"/>
    <property type="match status" value="2"/>
</dbReference>
<dbReference type="InterPro" id="IPR004500">
    <property type="entry name" value="Pro-tRNA-synth_IIa_bac-type"/>
</dbReference>
<dbReference type="Pfam" id="PF00587">
    <property type="entry name" value="tRNA-synt_2b"/>
    <property type="match status" value="1"/>
</dbReference>
<dbReference type="Gene3D" id="3.40.50.800">
    <property type="entry name" value="Anticodon-binding domain"/>
    <property type="match status" value="1"/>
</dbReference>
<dbReference type="InterPro" id="IPR002316">
    <property type="entry name" value="Pro-tRNA-ligase_IIa"/>
</dbReference>
<dbReference type="GO" id="GO:0004827">
    <property type="term" value="F:proline-tRNA ligase activity"/>
    <property type="evidence" value="ECO:0007669"/>
    <property type="project" value="UniProtKB-UniRule"/>
</dbReference>
<dbReference type="InterPro" id="IPR045864">
    <property type="entry name" value="aa-tRNA-synth_II/BPL/LPL"/>
</dbReference>
<dbReference type="PANTHER" id="PTHR42753:SF2">
    <property type="entry name" value="PROLINE--TRNA LIGASE"/>
    <property type="match status" value="1"/>
</dbReference>
<dbReference type="EC" id="6.1.1.15" evidence="12"/>
<comment type="function">
    <text evidence="10 12">Catalyzes the attachment of proline to tRNA(Pro) in a two-step reaction: proline is first activated by ATP to form Pro-AMP and then transferred to the acceptor end of tRNA(Pro). As ProRS can inadvertently accommodate and process non-cognate amino acids such as alanine and cysteine, to avoid such errors it has two additional distinct editing activities against alanine. One activity is designated as 'pretransfer' editing and involves the tRNA(Pro)-independent hydrolysis of activated Ala-AMP. The other activity is designated 'posttransfer' editing and involves deacylation of mischarged Ala-tRNA(Pro). The misacylated Cys-tRNA(Pro) is not edited by ProRS.</text>
</comment>
<proteinExistence type="inferred from homology"/>
<dbReference type="InterPro" id="IPR044140">
    <property type="entry name" value="ProRS_anticodon_short"/>
</dbReference>
<dbReference type="FunFam" id="3.30.930.10:FF:000065">
    <property type="entry name" value="Proline--tRNA ligase"/>
    <property type="match status" value="1"/>
</dbReference>
<dbReference type="CDD" id="cd04334">
    <property type="entry name" value="ProRS-INS"/>
    <property type="match status" value="1"/>
</dbReference>
<evidence type="ECO:0000313" key="14">
    <source>
        <dbReference type="EMBL" id="WDH83763.1"/>
    </source>
</evidence>
<dbReference type="PROSITE" id="PS50862">
    <property type="entry name" value="AA_TRNA_LIGASE_II"/>
    <property type="match status" value="1"/>
</dbReference>
<dbReference type="InterPro" id="IPR004154">
    <property type="entry name" value="Anticodon-bd"/>
</dbReference>
<feature type="domain" description="Aminoacyl-transfer RNA synthetases class-II family profile" evidence="13">
    <location>
        <begin position="33"/>
        <end position="473"/>
    </location>
</feature>
<dbReference type="CDD" id="cd00861">
    <property type="entry name" value="ProRS_anticodon_short"/>
    <property type="match status" value="1"/>
</dbReference>
<comment type="domain">
    <text evidence="12">Consists of three domains: the N-terminal catalytic domain, the editing domain and the C-terminal anticodon-binding domain.</text>
</comment>